<organism evidence="2 3">
    <name type="scientific">Sulfoacidibacillus ferrooxidans</name>
    <dbReference type="NCBI Taxonomy" id="2005001"/>
    <lineage>
        <taxon>Bacteria</taxon>
        <taxon>Bacillati</taxon>
        <taxon>Bacillota</taxon>
        <taxon>Bacilli</taxon>
        <taxon>Bacillales</taxon>
        <taxon>Alicyclobacillaceae</taxon>
        <taxon>Sulfoacidibacillus</taxon>
    </lineage>
</organism>
<keyword evidence="1" id="KW-1133">Transmembrane helix</keyword>
<accession>A0A9X1V5P0</accession>
<protein>
    <submittedName>
        <fullName evidence="2">Uncharacterized protein</fullName>
    </submittedName>
</protein>
<dbReference type="RefSeq" id="WP_241711418.1">
    <property type="nucleotide sequence ID" value="NZ_JALBUF010000001.1"/>
</dbReference>
<dbReference type="EMBL" id="JALBUF010000001">
    <property type="protein sequence ID" value="MCI0181784.1"/>
    <property type="molecule type" value="Genomic_DNA"/>
</dbReference>
<comment type="caution">
    <text evidence="2">The sequence shown here is derived from an EMBL/GenBank/DDBJ whole genome shotgun (WGS) entry which is preliminary data.</text>
</comment>
<sequence length="451" mass="50521">MTDLHCLRRTRIHMNGLSDFKNRELYQSLLQMIDGVVSVTANPTSGRLLIVYDDRKIASWQLVALAGRLEHSPMSFLPATEYTLRRHQMYLTVPLILLAGIGVKRLIAGKPAFADSLFAYQLATIVAVFTGYPVLRERVNRLAEKIGISDHILLSFAALFVAVIRESLLVFSALFLLSYNAYRKRNNTLTAAAKAGEVVALIDSENHEPKNVKRFADVGSKIGLVVALGTFIITGNPLLFSTLLVAANPRPAVIGARYGLNHAEIMTHEDCRYIPMHTGMDLYDLLDAKEITILHAKTNEHIPTIYPPLEQFAKRQGIAVIRTTHIHEFKEPVPTQRKRRAEHQLTHIILLSEEVAYPAVHQRQDHLIYLRQNQEALFETLQLSERLHRNIQKSMIRTGAFNVFLTVLAFAMVAPGRINLLADSFAIATLGLSEGKDLIGSHSLQEQLTAM</sequence>
<keyword evidence="3" id="KW-1185">Reference proteome</keyword>
<reference evidence="2" key="1">
    <citation type="submission" date="2022-03" db="EMBL/GenBank/DDBJ databases">
        <title>Draft Genome Sequence of Firmicute Strain S0AB, a Heterotrophic Iron/Sulfur-Oxidizing Extreme Acidophile.</title>
        <authorList>
            <person name="Vergara E."/>
            <person name="Pakostova E."/>
            <person name="Johnson D.B."/>
            <person name="Holmes D.S."/>
        </authorList>
    </citation>
    <scope>NUCLEOTIDE SEQUENCE</scope>
    <source>
        <strain evidence="2">S0AB</strain>
    </source>
</reference>
<feature type="transmembrane region" description="Helical" evidence="1">
    <location>
        <begin position="113"/>
        <end position="135"/>
    </location>
</feature>
<proteinExistence type="predicted"/>
<feature type="transmembrane region" description="Helical" evidence="1">
    <location>
        <begin position="156"/>
        <end position="179"/>
    </location>
</feature>
<dbReference type="AlphaFoldDB" id="A0A9X1V5P0"/>
<evidence type="ECO:0000313" key="2">
    <source>
        <dbReference type="EMBL" id="MCI0181784.1"/>
    </source>
</evidence>
<keyword evidence="1" id="KW-0812">Transmembrane</keyword>
<feature type="transmembrane region" description="Helical" evidence="1">
    <location>
        <begin position="222"/>
        <end position="247"/>
    </location>
</feature>
<feature type="transmembrane region" description="Helical" evidence="1">
    <location>
        <begin position="89"/>
        <end position="107"/>
    </location>
</feature>
<keyword evidence="1" id="KW-0472">Membrane</keyword>
<name>A0A9X1V5P0_9BACL</name>
<feature type="transmembrane region" description="Helical" evidence="1">
    <location>
        <begin position="395"/>
        <end position="414"/>
    </location>
</feature>
<gene>
    <name evidence="2" type="ORF">MM817_00018</name>
</gene>
<evidence type="ECO:0000313" key="3">
    <source>
        <dbReference type="Proteomes" id="UP001139263"/>
    </source>
</evidence>
<evidence type="ECO:0000256" key="1">
    <source>
        <dbReference type="SAM" id="Phobius"/>
    </source>
</evidence>
<dbReference type="Proteomes" id="UP001139263">
    <property type="component" value="Unassembled WGS sequence"/>
</dbReference>